<evidence type="ECO:0000313" key="1">
    <source>
        <dbReference type="EMBL" id="KAB2601570.1"/>
    </source>
</evidence>
<sequence length="102" mass="11177">MAEGCYRGPEFCINCTSTTPADINVNVDEPSIRPIPLVRAKDSLVRVTNISLDAYIDGYRRCPNLHGGPDKEIILASYAVSVAWCSVDDTDATTPPDRPRTH</sequence>
<gene>
    <name evidence="1" type="ORF">D8674_002575</name>
</gene>
<evidence type="ECO:0000313" key="2">
    <source>
        <dbReference type="Proteomes" id="UP000327157"/>
    </source>
</evidence>
<protein>
    <submittedName>
        <fullName evidence="1">Uncharacterized protein</fullName>
    </submittedName>
</protein>
<name>A0A5N5FK07_9ROSA</name>
<keyword evidence="2" id="KW-1185">Reference proteome</keyword>
<reference evidence="2" key="2">
    <citation type="submission" date="2019-10" db="EMBL/GenBank/DDBJ databases">
        <title>A de novo genome assembly of a pear dwarfing rootstock.</title>
        <authorList>
            <person name="Wang F."/>
            <person name="Wang J."/>
            <person name="Li S."/>
            <person name="Zhang Y."/>
            <person name="Fang M."/>
            <person name="Ma L."/>
            <person name="Zhao Y."/>
            <person name="Jiang S."/>
        </authorList>
    </citation>
    <scope>NUCLEOTIDE SEQUENCE [LARGE SCALE GENOMIC DNA]</scope>
</reference>
<dbReference type="Proteomes" id="UP000327157">
    <property type="component" value="Chromosome 10"/>
</dbReference>
<reference evidence="1 2" key="3">
    <citation type="submission" date="2019-11" db="EMBL/GenBank/DDBJ databases">
        <title>A de novo genome assembly of a pear dwarfing rootstock.</title>
        <authorList>
            <person name="Wang F."/>
            <person name="Wang J."/>
            <person name="Li S."/>
            <person name="Zhang Y."/>
            <person name="Fang M."/>
            <person name="Ma L."/>
            <person name="Zhao Y."/>
            <person name="Jiang S."/>
        </authorList>
    </citation>
    <scope>NUCLEOTIDE SEQUENCE [LARGE SCALE GENOMIC DNA]</scope>
    <source>
        <strain evidence="1">S2</strain>
        <tissue evidence="1">Leaf</tissue>
    </source>
</reference>
<comment type="caution">
    <text evidence="1">The sequence shown here is derived from an EMBL/GenBank/DDBJ whole genome shotgun (WGS) entry which is preliminary data.</text>
</comment>
<dbReference type="EMBL" id="SMOL01000695">
    <property type="protein sequence ID" value="KAB2601570.1"/>
    <property type="molecule type" value="Genomic_DNA"/>
</dbReference>
<accession>A0A5N5FK07</accession>
<organism evidence="1 2">
    <name type="scientific">Pyrus ussuriensis x Pyrus communis</name>
    <dbReference type="NCBI Taxonomy" id="2448454"/>
    <lineage>
        <taxon>Eukaryota</taxon>
        <taxon>Viridiplantae</taxon>
        <taxon>Streptophyta</taxon>
        <taxon>Embryophyta</taxon>
        <taxon>Tracheophyta</taxon>
        <taxon>Spermatophyta</taxon>
        <taxon>Magnoliopsida</taxon>
        <taxon>eudicotyledons</taxon>
        <taxon>Gunneridae</taxon>
        <taxon>Pentapetalae</taxon>
        <taxon>rosids</taxon>
        <taxon>fabids</taxon>
        <taxon>Rosales</taxon>
        <taxon>Rosaceae</taxon>
        <taxon>Amygdaloideae</taxon>
        <taxon>Maleae</taxon>
        <taxon>Pyrus</taxon>
    </lineage>
</organism>
<reference evidence="1 2" key="1">
    <citation type="submission" date="2019-09" db="EMBL/GenBank/DDBJ databases">
        <authorList>
            <person name="Ou C."/>
        </authorList>
    </citation>
    <scope>NUCLEOTIDE SEQUENCE [LARGE SCALE GENOMIC DNA]</scope>
    <source>
        <strain evidence="1">S2</strain>
        <tissue evidence="1">Leaf</tissue>
    </source>
</reference>
<dbReference type="AlphaFoldDB" id="A0A5N5FK07"/>
<proteinExistence type="predicted"/>